<protein>
    <submittedName>
        <fullName evidence="1">(salmon louse) hypothetical protein</fullName>
    </submittedName>
</protein>
<sequence>MPWIDSDPNGRVLSYNYIRAITVMHRVQDKVKPEHMNLVEEAYQEFVDYAEEVPSKERITKHPSYVLTSKPVFRLDKASTKCRVVVNASLPDIKDNLKSLNKRLIMELIPKVKCKKYFVTVDIKKML</sequence>
<evidence type="ECO:0000313" key="2">
    <source>
        <dbReference type="Proteomes" id="UP000675881"/>
    </source>
</evidence>
<dbReference type="EMBL" id="HG994589">
    <property type="protein sequence ID" value="CAF2798486.1"/>
    <property type="molecule type" value="Genomic_DNA"/>
</dbReference>
<reference evidence="1" key="1">
    <citation type="submission" date="2021-02" db="EMBL/GenBank/DDBJ databases">
        <authorList>
            <person name="Bekaert M."/>
        </authorList>
    </citation>
    <scope>NUCLEOTIDE SEQUENCE</scope>
    <source>
        <strain evidence="1">IoA-00</strain>
    </source>
</reference>
<proteinExistence type="predicted"/>
<name>A0A7R8CFB3_LEPSM</name>
<organism evidence="1 2">
    <name type="scientific">Lepeophtheirus salmonis</name>
    <name type="common">Salmon louse</name>
    <name type="synonym">Caligus salmonis</name>
    <dbReference type="NCBI Taxonomy" id="72036"/>
    <lineage>
        <taxon>Eukaryota</taxon>
        <taxon>Metazoa</taxon>
        <taxon>Ecdysozoa</taxon>
        <taxon>Arthropoda</taxon>
        <taxon>Crustacea</taxon>
        <taxon>Multicrustacea</taxon>
        <taxon>Hexanauplia</taxon>
        <taxon>Copepoda</taxon>
        <taxon>Siphonostomatoida</taxon>
        <taxon>Caligidae</taxon>
        <taxon>Lepeophtheirus</taxon>
    </lineage>
</organism>
<gene>
    <name evidence="1" type="ORF">LSAA_2579</name>
</gene>
<dbReference type="AlphaFoldDB" id="A0A7R8CFB3"/>
<dbReference type="Proteomes" id="UP000675881">
    <property type="component" value="Chromosome 10"/>
</dbReference>
<keyword evidence="2" id="KW-1185">Reference proteome</keyword>
<evidence type="ECO:0000313" key="1">
    <source>
        <dbReference type="EMBL" id="CAF2798486.1"/>
    </source>
</evidence>
<accession>A0A7R8CFB3</accession>